<organism evidence="2">
    <name type="scientific">uncultured Microvirga sp</name>
    <dbReference type="NCBI Taxonomy" id="412392"/>
    <lineage>
        <taxon>Bacteria</taxon>
        <taxon>Pseudomonadati</taxon>
        <taxon>Pseudomonadota</taxon>
        <taxon>Alphaproteobacteria</taxon>
        <taxon>Hyphomicrobiales</taxon>
        <taxon>Methylobacteriaceae</taxon>
        <taxon>Microvirga</taxon>
        <taxon>environmental samples</taxon>
    </lineage>
</organism>
<feature type="non-terminal residue" evidence="2">
    <location>
        <position position="1"/>
    </location>
</feature>
<protein>
    <submittedName>
        <fullName evidence="2">Putative membrane protein</fullName>
    </submittedName>
</protein>
<evidence type="ECO:0000313" key="2">
    <source>
        <dbReference type="EMBL" id="CAA9313014.1"/>
    </source>
</evidence>
<name>A0A6J4KR99_9HYPH</name>
<proteinExistence type="predicted"/>
<accession>A0A6J4KR99</accession>
<dbReference type="EMBL" id="CADCUC010000109">
    <property type="protein sequence ID" value="CAA9313014.1"/>
    <property type="molecule type" value="Genomic_DNA"/>
</dbReference>
<gene>
    <name evidence="2" type="ORF">AVDCRST_MAG90-586</name>
</gene>
<feature type="region of interest" description="Disordered" evidence="1">
    <location>
        <begin position="1"/>
        <end position="25"/>
    </location>
</feature>
<feature type="non-terminal residue" evidence="2">
    <location>
        <position position="48"/>
    </location>
</feature>
<sequence length="48" mass="5424">CINTPRTPSSSSRFWPRTSSSRSPFSRRCSRRLRFRCAPPASTCSTTS</sequence>
<reference evidence="2" key="1">
    <citation type="submission" date="2020-02" db="EMBL/GenBank/DDBJ databases">
        <authorList>
            <person name="Meier V. D."/>
        </authorList>
    </citation>
    <scope>NUCLEOTIDE SEQUENCE</scope>
    <source>
        <strain evidence="2">AVDCRST_MAG90</strain>
    </source>
</reference>
<dbReference type="AlphaFoldDB" id="A0A6J4KR99"/>
<evidence type="ECO:0000256" key="1">
    <source>
        <dbReference type="SAM" id="MobiDB-lite"/>
    </source>
</evidence>